<reference evidence="3" key="3">
    <citation type="journal article" date="2018" name="Mol. Plant Microbe Interact.">
        <title>Genome sequence resources for the wheat stripe rust pathogen (Puccinia striiformis f. sp. tritici) and the barley stripe rust pathogen (Puccinia striiformis f. sp. hordei).</title>
        <authorList>
            <person name="Xia C."/>
            <person name="Wang M."/>
            <person name="Yin C."/>
            <person name="Cornejo O.E."/>
            <person name="Hulbert S.H."/>
            <person name="Chen X."/>
        </authorList>
    </citation>
    <scope>NUCLEOTIDE SEQUENCE [LARGE SCALE GENOMIC DNA]</scope>
    <source>
        <strain evidence="3">93TX-2</strain>
    </source>
</reference>
<dbReference type="AlphaFoldDB" id="A0A2S4W747"/>
<accession>A0A2S4W747</accession>
<dbReference type="VEuPathDB" id="FungiDB:PSHT_06355"/>
<dbReference type="EMBL" id="PKSM01000074">
    <property type="protein sequence ID" value="POW17507.1"/>
    <property type="molecule type" value="Genomic_DNA"/>
</dbReference>
<evidence type="ECO:0000256" key="1">
    <source>
        <dbReference type="SAM" id="MobiDB-lite"/>
    </source>
</evidence>
<gene>
    <name evidence="2" type="ORF">PSHT_06355</name>
</gene>
<feature type="region of interest" description="Disordered" evidence="1">
    <location>
        <begin position="1"/>
        <end position="69"/>
    </location>
</feature>
<dbReference type="Proteomes" id="UP000238274">
    <property type="component" value="Unassembled WGS sequence"/>
</dbReference>
<reference evidence="3" key="2">
    <citation type="journal article" date="2018" name="BMC Genomics">
        <title>Genomic insights into host adaptation between the wheat stripe rust pathogen (Puccinia striiformis f. sp. tritici) and the barley stripe rust pathogen (Puccinia striiformis f. sp. hordei).</title>
        <authorList>
            <person name="Xia C."/>
            <person name="Wang M."/>
            <person name="Yin C."/>
            <person name="Cornejo O.E."/>
            <person name="Hulbert S.H."/>
            <person name="Chen X."/>
        </authorList>
    </citation>
    <scope>NUCLEOTIDE SEQUENCE [LARGE SCALE GENOMIC DNA]</scope>
    <source>
        <strain evidence="3">93TX-2</strain>
    </source>
</reference>
<protein>
    <submittedName>
        <fullName evidence="2">Uncharacterized protein</fullName>
    </submittedName>
</protein>
<keyword evidence="3" id="KW-1185">Reference proteome</keyword>
<evidence type="ECO:0000313" key="3">
    <source>
        <dbReference type="Proteomes" id="UP000238274"/>
    </source>
</evidence>
<feature type="compositionally biased region" description="Basic and acidic residues" evidence="1">
    <location>
        <begin position="26"/>
        <end position="65"/>
    </location>
</feature>
<reference evidence="2 3" key="1">
    <citation type="submission" date="2017-12" db="EMBL/GenBank/DDBJ databases">
        <title>Gene loss provides genomic basis for host adaptation in cereal stripe rust fungi.</title>
        <authorList>
            <person name="Xia C."/>
        </authorList>
    </citation>
    <scope>NUCLEOTIDE SEQUENCE [LARGE SCALE GENOMIC DNA]</scope>
    <source>
        <strain evidence="2 3">93TX-2</strain>
    </source>
</reference>
<name>A0A2S4W747_9BASI</name>
<comment type="caution">
    <text evidence="2">The sequence shown here is derived from an EMBL/GenBank/DDBJ whole genome shotgun (WGS) entry which is preliminary data.</text>
</comment>
<evidence type="ECO:0000313" key="2">
    <source>
        <dbReference type="EMBL" id="POW17507.1"/>
    </source>
</evidence>
<sequence>MDIENSITNHTEFSGGNDTSDSSAAEQHKDSSAAEQHKDSSAAEQHKDSSAAEQHKDSSAAEQHKAKAISPEDAVRNIVRELLALGHKGPQIIQIVLYNMTSPFCQALQLASVRIGASGKMKSPNQWCPSTTTPKLKRDCLGTDNKLGEDVVHIYVHKIQNFLFLYTTHTALRRVKTTNFRAGCTLNSHSKCHTTPCGIKKYTVSGTTHMSHTLHSTLC</sequence>
<dbReference type="VEuPathDB" id="FungiDB:PSTT_17118"/>
<proteinExistence type="predicted"/>
<feature type="compositionally biased region" description="Polar residues" evidence="1">
    <location>
        <begin position="1"/>
        <end position="25"/>
    </location>
</feature>
<organism evidence="2 3">
    <name type="scientific">Puccinia striiformis</name>
    <dbReference type="NCBI Taxonomy" id="27350"/>
    <lineage>
        <taxon>Eukaryota</taxon>
        <taxon>Fungi</taxon>
        <taxon>Dikarya</taxon>
        <taxon>Basidiomycota</taxon>
        <taxon>Pucciniomycotina</taxon>
        <taxon>Pucciniomycetes</taxon>
        <taxon>Pucciniales</taxon>
        <taxon>Pucciniaceae</taxon>
        <taxon>Puccinia</taxon>
    </lineage>
</organism>